<evidence type="ECO:0000256" key="1">
    <source>
        <dbReference type="SAM" id="MobiDB-lite"/>
    </source>
</evidence>
<dbReference type="PANTHER" id="PTHR46580">
    <property type="entry name" value="SENSOR KINASE-RELATED"/>
    <property type="match status" value="1"/>
</dbReference>
<accession>A0A495JNE5</accession>
<feature type="region of interest" description="Disordered" evidence="1">
    <location>
        <begin position="373"/>
        <end position="392"/>
    </location>
</feature>
<gene>
    <name evidence="3" type="ORF">BDK92_4958</name>
</gene>
<evidence type="ECO:0000256" key="2">
    <source>
        <dbReference type="SAM" id="SignalP"/>
    </source>
</evidence>
<sequence length="392" mass="41113">MWGRRIAIVAVAATVTALCGAAPALAAGAGQTLYGDLNGDRRTDLARLTSAPPDRCAVLVQLGKAGGGYQSPKLYAYPNPAGAGAVLQCPDIGTLVDLGRNGSMEIVVGWFAGRPIGVEHDLLILRDFRPSGGIDGLYQPSHIDVADFNGDGRKDVYEWTDQGEGITTLLNTPDGGLAPGELRFCATPVQAPLLADFTGDRATEVVMSYYERCGAPQSGVAVLFPDGDADYLVEDPTGELVWSSAIVDADLDGRPDVRTVNEVTGEVSHYLVRPPARFLVAPTPAPDVAVVTAPVPMPIPVLANDAVTVAARVEIDTPPRYGRVEITPQKTLVYIPPATPPATQDTFSYRVIDDGKVAVAPVVVELRLTPARSTGAPAVVPNSTETARSPGV</sequence>
<proteinExistence type="predicted"/>
<evidence type="ECO:0000313" key="3">
    <source>
        <dbReference type="EMBL" id="RKR90580.1"/>
    </source>
</evidence>
<dbReference type="EMBL" id="RBKT01000001">
    <property type="protein sequence ID" value="RKR90580.1"/>
    <property type="molecule type" value="Genomic_DNA"/>
</dbReference>
<feature type="signal peptide" evidence="2">
    <location>
        <begin position="1"/>
        <end position="26"/>
    </location>
</feature>
<keyword evidence="4" id="KW-1185">Reference proteome</keyword>
<dbReference type="SUPFAM" id="SSF69318">
    <property type="entry name" value="Integrin alpha N-terminal domain"/>
    <property type="match status" value="1"/>
</dbReference>
<evidence type="ECO:0008006" key="5">
    <source>
        <dbReference type="Google" id="ProtNLM"/>
    </source>
</evidence>
<name>A0A495JNE5_9ACTN</name>
<dbReference type="AlphaFoldDB" id="A0A495JNE5"/>
<comment type="caution">
    <text evidence="3">The sequence shown here is derived from an EMBL/GenBank/DDBJ whole genome shotgun (WGS) entry which is preliminary data.</text>
</comment>
<dbReference type="Pfam" id="PF17963">
    <property type="entry name" value="Big_9"/>
    <property type="match status" value="1"/>
</dbReference>
<feature type="chain" id="PRO_5019861027" description="VCBS repeat protein" evidence="2">
    <location>
        <begin position="27"/>
        <end position="392"/>
    </location>
</feature>
<feature type="compositionally biased region" description="Polar residues" evidence="1">
    <location>
        <begin position="381"/>
        <end position="392"/>
    </location>
</feature>
<dbReference type="Proteomes" id="UP000277671">
    <property type="component" value="Unassembled WGS sequence"/>
</dbReference>
<protein>
    <recommendedName>
        <fullName evidence="5">VCBS repeat protein</fullName>
    </recommendedName>
</protein>
<dbReference type="OrthoDB" id="3688257at2"/>
<organism evidence="3 4">
    <name type="scientific">Micromonospora pisi</name>
    <dbReference type="NCBI Taxonomy" id="589240"/>
    <lineage>
        <taxon>Bacteria</taxon>
        <taxon>Bacillati</taxon>
        <taxon>Actinomycetota</taxon>
        <taxon>Actinomycetes</taxon>
        <taxon>Micromonosporales</taxon>
        <taxon>Micromonosporaceae</taxon>
        <taxon>Micromonospora</taxon>
    </lineage>
</organism>
<dbReference type="InterPro" id="IPR028994">
    <property type="entry name" value="Integrin_alpha_N"/>
</dbReference>
<keyword evidence="2" id="KW-0732">Signal</keyword>
<dbReference type="RefSeq" id="WP_147457108.1">
    <property type="nucleotide sequence ID" value="NZ_RBKT01000001.1"/>
</dbReference>
<reference evidence="3 4" key="1">
    <citation type="submission" date="2018-10" db="EMBL/GenBank/DDBJ databases">
        <title>Sequencing the genomes of 1000 actinobacteria strains.</title>
        <authorList>
            <person name="Klenk H.-P."/>
        </authorList>
    </citation>
    <scope>NUCLEOTIDE SEQUENCE [LARGE SCALE GENOMIC DNA]</scope>
    <source>
        <strain evidence="3 4">DSM 45175</strain>
    </source>
</reference>
<evidence type="ECO:0000313" key="4">
    <source>
        <dbReference type="Proteomes" id="UP000277671"/>
    </source>
</evidence>